<evidence type="ECO:0000256" key="2">
    <source>
        <dbReference type="ARBA" id="ARBA00001974"/>
    </source>
</evidence>
<dbReference type="InterPro" id="IPR017927">
    <property type="entry name" value="FAD-bd_FR_type"/>
</dbReference>
<keyword evidence="3 9" id="KW-0963">Cytoplasm</keyword>
<dbReference type="Gene3D" id="2.40.30.10">
    <property type="entry name" value="Translation factors"/>
    <property type="match status" value="1"/>
</dbReference>
<dbReference type="Gene3D" id="3.40.50.360">
    <property type="match status" value="1"/>
</dbReference>
<feature type="domain" description="Flavodoxin-like" evidence="10">
    <location>
        <begin position="15"/>
        <end position="159"/>
    </location>
</feature>
<evidence type="ECO:0000256" key="3">
    <source>
        <dbReference type="ARBA" id="ARBA00022490"/>
    </source>
</evidence>
<dbReference type="GO" id="GO:0016226">
    <property type="term" value="P:iron-sulfur cluster assembly"/>
    <property type="evidence" value="ECO:0007669"/>
    <property type="project" value="UniProtKB-UniRule"/>
</dbReference>
<feature type="binding site" evidence="9">
    <location>
        <begin position="106"/>
        <end position="115"/>
    </location>
    <ligand>
        <name>FMN</name>
        <dbReference type="ChEBI" id="CHEBI:58210"/>
    </ligand>
</feature>
<dbReference type="GO" id="GO:0160246">
    <property type="term" value="F:NADPH-iron-sulfur [2Fe-2S] protein oxidoreductase activity"/>
    <property type="evidence" value="ECO:0007669"/>
    <property type="project" value="InterPro"/>
</dbReference>
<feature type="binding site" evidence="9">
    <location>
        <begin position="544"/>
        <end position="545"/>
    </location>
    <ligand>
        <name>NADP(+)</name>
        <dbReference type="ChEBI" id="CHEBI:58349"/>
    </ligand>
</feature>
<comment type="caution">
    <text evidence="9">Lacks conserved residue(s) required for the propagation of feature annotation.</text>
</comment>
<feature type="binding site" evidence="9">
    <location>
        <begin position="439"/>
        <end position="442"/>
    </location>
    <ligand>
        <name>FAD</name>
        <dbReference type="ChEBI" id="CHEBI:57692"/>
    </ligand>
</feature>
<evidence type="ECO:0000256" key="7">
    <source>
        <dbReference type="ARBA" id="ARBA00022857"/>
    </source>
</evidence>
<dbReference type="PROSITE" id="PS51384">
    <property type="entry name" value="FAD_FR"/>
    <property type="match status" value="1"/>
</dbReference>
<dbReference type="InterPro" id="IPR001709">
    <property type="entry name" value="Flavoprot_Pyr_Nucl_cyt_Rdtase"/>
</dbReference>
<dbReference type="Pfam" id="PF00175">
    <property type="entry name" value="NAD_binding_1"/>
    <property type="match status" value="1"/>
</dbReference>
<dbReference type="InterPro" id="IPR028879">
    <property type="entry name" value="NDOR1"/>
</dbReference>
<evidence type="ECO:0000313" key="13">
    <source>
        <dbReference type="Proteomes" id="UP000799766"/>
    </source>
</evidence>
<dbReference type="Gene3D" id="3.40.50.80">
    <property type="entry name" value="Nucleotide-binding domain of ferredoxin-NADP reductase (FNR) module"/>
    <property type="match status" value="1"/>
</dbReference>
<feature type="binding site" evidence="9">
    <location>
        <position position="625"/>
    </location>
    <ligand>
        <name>FAD</name>
        <dbReference type="ChEBI" id="CHEBI:57692"/>
    </ligand>
</feature>
<dbReference type="Proteomes" id="UP000799766">
    <property type="component" value="Unassembled WGS sequence"/>
</dbReference>
<feature type="binding site" evidence="9">
    <location>
        <begin position="68"/>
        <end position="71"/>
    </location>
    <ligand>
        <name>FMN</name>
        <dbReference type="ChEBI" id="CHEBI:58210"/>
    </ligand>
</feature>
<gene>
    <name evidence="9" type="primary">TAH18</name>
    <name evidence="12" type="ORF">BDY21DRAFT_50615</name>
</gene>
<dbReference type="PROSITE" id="PS50902">
    <property type="entry name" value="FLAVODOXIN_LIKE"/>
    <property type="match status" value="1"/>
</dbReference>
<dbReference type="InterPro" id="IPR039261">
    <property type="entry name" value="FNR_nucleotide-bd"/>
</dbReference>
<dbReference type="PANTHER" id="PTHR19384">
    <property type="entry name" value="NITRIC OXIDE SYNTHASE-RELATED"/>
    <property type="match status" value="1"/>
</dbReference>
<evidence type="ECO:0000256" key="8">
    <source>
        <dbReference type="ARBA" id="ARBA00023002"/>
    </source>
</evidence>
<sequence length="625" mass="70346">MTPAGQPVQIMDRRALVLYGSETGNAQEAAEEIGRIAERLHFDTEVAEMNSVELRQLRQFTVVIFAISTTGQGDLPPNSQLFWRALRSVRLRPGSLAGVRFTTFGLGDSSYPKFNFASRKLHNRLLQLGADPFSERGESDEQHPEGIDGTFIPWSLQLRGRLLELFPLPDGIEPIPDNVLLPPKWILDFAEAKTETPFATSGANDVTAATPPPDDLIPIPESVIATVESNHRLTPESHWQDVRHLKLTTTEDVTYYPGDVCAIHPKNFAADVSHFLQITGSEEIADKPVRVIPGNVETSNSNMIAPFSNQTITLRTLLTNHLDIMAIPRRSLFAQLAHYTTNEFQHDRLLELTNPALLDELYDYTTRPRRSVMEVLQEFDTVHVPWQRLLSILPPLRPRQFSIASGGALKRATDDKTTCIELLVAIVRYRTVIRRIRRGVCTRYIAALQPGQHLRIKVLRGSLRMDAKDYQRPILMVGPGTGVAPLRSLIYEKLARGSAAGCSDSCLGDVLFFGSRNREADYFFKDEWTLLEGKGKLTVFTAFSRDQREKVYVQDLIREQSELAYNILLLKDGMVYVCGSSGKMPQAIREALIECFQVRGSLDRIKAESVLVEMEKSGRYKQETW</sequence>
<comment type="function">
    <text evidence="9">NADPH-dependent reductase which is a central component of the cytosolic iron-sulfur (Fe-S) protein assembly (CIA) machinery. Transfers electrons from NADPH via its FAD and FMN prosthetic groups to the [2Fe-2S] cluster of DRE2, another key component of the CIA machinery. In turn, this reduced cluster provides electrons for assembly of cytosolic iron-sulfur cluster proteins. Positively controls H(2)O(2)-induced cell death.</text>
</comment>
<dbReference type="InterPro" id="IPR029039">
    <property type="entry name" value="Flavoprotein-like_sf"/>
</dbReference>
<dbReference type="Pfam" id="PF00258">
    <property type="entry name" value="Flavodoxin_1"/>
    <property type="match status" value="1"/>
</dbReference>
<evidence type="ECO:0000256" key="1">
    <source>
        <dbReference type="ARBA" id="ARBA00001917"/>
    </source>
</evidence>
<evidence type="ECO:0000313" key="12">
    <source>
        <dbReference type="EMBL" id="KAF2456439.1"/>
    </source>
</evidence>
<feature type="domain" description="FAD-binding FR-type" evidence="11">
    <location>
        <begin position="220"/>
        <end position="466"/>
    </location>
</feature>
<keyword evidence="7 9" id="KW-0521">NADP</keyword>
<feature type="binding site" evidence="9">
    <location>
        <position position="481"/>
    </location>
    <ligand>
        <name>NADP(+)</name>
        <dbReference type="ChEBI" id="CHEBI:58349"/>
    </ligand>
</feature>
<dbReference type="PANTHER" id="PTHR19384:SF10">
    <property type="entry name" value="NADPH-DEPENDENT DIFLAVIN OXIDOREDUCTASE 1"/>
    <property type="match status" value="1"/>
</dbReference>
<dbReference type="AlphaFoldDB" id="A0A6A6NXK0"/>
<evidence type="ECO:0000259" key="11">
    <source>
        <dbReference type="PROSITE" id="PS51384"/>
    </source>
</evidence>
<keyword evidence="13" id="KW-1185">Reference proteome</keyword>
<dbReference type="GO" id="GO:0050660">
    <property type="term" value="F:flavin adenine dinucleotide binding"/>
    <property type="evidence" value="ECO:0007669"/>
    <property type="project" value="UniProtKB-UniRule"/>
</dbReference>
<keyword evidence="9" id="KW-0496">Mitochondrion</keyword>
<dbReference type="Gene3D" id="1.20.990.10">
    <property type="entry name" value="NADPH-cytochrome p450 Reductase, Chain A, domain 3"/>
    <property type="match status" value="1"/>
</dbReference>
<protein>
    <recommendedName>
        <fullName evidence="9">NADPH-dependent diflavin oxidoreductase 1</fullName>
        <ecNumber evidence="9">1.18.1.-</ecNumber>
    </recommendedName>
    <alternativeName>
        <fullName evidence="9">NADPH-dependent FMN and FAD-containing oxidoreductase</fullName>
    </alternativeName>
</protein>
<keyword evidence="6 9" id="KW-0274">FAD</keyword>
<dbReference type="FunFam" id="3.40.50.360:FF:000034">
    <property type="entry name" value="NADPH-dependent diflavin oxidoreductase 1"/>
    <property type="match status" value="1"/>
</dbReference>
<dbReference type="PRINTS" id="PR00369">
    <property type="entry name" value="FLAVODOXIN"/>
</dbReference>
<comment type="subunit">
    <text evidence="9">Interacts with DRE2; as part of the cytosolic iron-sulfur (Fe-S) protein assembly (CIA) machinery.</text>
</comment>
<comment type="catalytic activity">
    <reaction evidence="9">
        <text>2 oxidized [2Fe-2S]-[protein] + NADPH = 2 reduced [2Fe-2S]-[protein] + NADP(+) + H(+)</text>
        <dbReference type="Rhea" id="RHEA:67716"/>
        <dbReference type="Rhea" id="RHEA-COMP:17327"/>
        <dbReference type="Rhea" id="RHEA-COMP:17328"/>
        <dbReference type="ChEBI" id="CHEBI:15378"/>
        <dbReference type="ChEBI" id="CHEBI:33737"/>
        <dbReference type="ChEBI" id="CHEBI:33738"/>
        <dbReference type="ChEBI" id="CHEBI:57783"/>
        <dbReference type="ChEBI" id="CHEBI:58349"/>
    </reaction>
</comment>
<dbReference type="GO" id="GO:0010181">
    <property type="term" value="F:FMN binding"/>
    <property type="evidence" value="ECO:0007669"/>
    <property type="project" value="UniProtKB-UniRule"/>
</dbReference>
<comment type="similarity">
    <text evidence="9">In the N-terminal section; belongs to the flavodoxin family.</text>
</comment>
<comment type="similarity">
    <text evidence="9">In the C-terminal section; belongs to the flavoprotein pyridine nucleotide cytochrome reductase family.</text>
</comment>
<feature type="binding site" evidence="9">
    <location>
        <begin position="550"/>
        <end position="554"/>
    </location>
    <ligand>
        <name>NADP(+)</name>
        <dbReference type="ChEBI" id="CHEBI:58349"/>
    </ligand>
</feature>
<evidence type="ECO:0000256" key="6">
    <source>
        <dbReference type="ARBA" id="ARBA00022827"/>
    </source>
</evidence>
<keyword evidence="8 9" id="KW-0560">Oxidoreductase</keyword>
<dbReference type="SUPFAM" id="SSF52343">
    <property type="entry name" value="Ferredoxin reductase-like, C-terminal NADP-linked domain"/>
    <property type="match status" value="1"/>
</dbReference>
<comment type="cofactor">
    <cofactor evidence="2 9">
        <name>FAD</name>
        <dbReference type="ChEBI" id="CHEBI:57692"/>
    </cofactor>
</comment>
<name>A0A6A6NXK0_9PEZI</name>
<feature type="binding site" evidence="9">
    <location>
        <position position="141"/>
    </location>
    <ligand>
        <name>FMN</name>
        <dbReference type="ChEBI" id="CHEBI:58210"/>
    </ligand>
</feature>
<dbReference type="GO" id="GO:0050661">
    <property type="term" value="F:NADP binding"/>
    <property type="evidence" value="ECO:0007669"/>
    <property type="project" value="UniProtKB-UniRule"/>
</dbReference>
<dbReference type="EMBL" id="MU001683">
    <property type="protein sequence ID" value="KAF2456439.1"/>
    <property type="molecule type" value="Genomic_DNA"/>
</dbReference>
<dbReference type="GO" id="GO:0016651">
    <property type="term" value="F:oxidoreductase activity, acting on NAD(P)H"/>
    <property type="evidence" value="ECO:0007669"/>
    <property type="project" value="UniProtKB-UniRule"/>
</dbReference>
<comment type="cofactor">
    <cofactor evidence="1 9">
        <name>FMN</name>
        <dbReference type="ChEBI" id="CHEBI:58210"/>
    </cofactor>
</comment>
<dbReference type="Pfam" id="PF00667">
    <property type="entry name" value="FAD_binding_1"/>
    <property type="match status" value="1"/>
</dbReference>
<dbReference type="InterPro" id="IPR023173">
    <property type="entry name" value="NADPH_Cyt_P450_Rdtase_alpha"/>
</dbReference>
<reference evidence="12" key="1">
    <citation type="journal article" date="2020" name="Stud. Mycol.">
        <title>101 Dothideomycetes genomes: a test case for predicting lifestyles and emergence of pathogens.</title>
        <authorList>
            <person name="Haridas S."/>
            <person name="Albert R."/>
            <person name="Binder M."/>
            <person name="Bloem J."/>
            <person name="Labutti K."/>
            <person name="Salamov A."/>
            <person name="Andreopoulos B."/>
            <person name="Baker S."/>
            <person name="Barry K."/>
            <person name="Bills G."/>
            <person name="Bluhm B."/>
            <person name="Cannon C."/>
            <person name="Castanera R."/>
            <person name="Culley D."/>
            <person name="Daum C."/>
            <person name="Ezra D."/>
            <person name="Gonzalez J."/>
            <person name="Henrissat B."/>
            <person name="Kuo A."/>
            <person name="Liang C."/>
            <person name="Lipzen A."/>
            <person name="Lutzoni F."/>
            <person name="Magnuson J."/>
            <person name="Mondo S."/>
            <person name="Nolan M."/>
            <person name="Ohm R."/>
            <person name="Pangilinan J."/>
            <person name="Park H.-J."/>
            <person name="Ramirez L."/>
            <person name="Alfaro M."/>
            <person name="Sun H."/>
            <person name="Tritt A."/>
            <person name="Yoshinaga Y."/>
            <person name="Zwiers L.-H."/>
            <person name="Turgeon B."/>
            <person name="Goodwin S."/>
            <person name="Spatafora J."/>
            <person name="Crous P."/>
            <person name="Grigoriev I."/>
        </authorList>
    </citation>
    <scope>NUCLEOTIDE SEQUENCE</scope>
    <source>
        <strain evidence="12">ATCC 16933</strain>
    </source>
</reference>
<dbReference type="InterPro" id="IPR001094">
    <property type="entry name" value="Flavdoxin-like"/>
</dbReference>
<keyword evidence="5 9" id="KW-0288">FMN</keyword>
<dbReference type="SUPFAM" id="SSF52218">
    <property type="entry name" value="Flavoproteins"/>
    <property type="match status" value="1"/>
</dbReference>
<dbReference type="SUPFAM" id="SSF63380">
    <property type="entry name" value="Riboflavin synthase domain-like"/>
    <property type="match status" value="1"/>
</dbReference>
<dbReference type="InterPro" id="IPR008254">
    <property type="entry name" value="Flavodoxin/NO_synth"/>
</dbReference>
<organism evidence="12 13">
    <name type="scientific">Lineolata rhizophorae</name>
    <dbReference type="NCBI Taxonomy" id="578093"/>
    <lineage>
        <taxon>Eukaryota</taxon>
        <taxon>Fungi</taxon>
        <taxon>Dikarya</taxon>
        <taxon>Ascomycota</taxon>
        <taxon>Pezizomycotina</taxon>
        <taxon>Dothideomycetes</taxon>
        <taxon>Dothideomycetes incertae sedis</taxon>
        <taxon>Lineolatales</taxon>
        <taxon>Lineolataceae</taxon>
        <taxon>Lineolata</taxon>
    </lineage>
</organism>
<dbReference type="GO" id="GO:0005739">
    <property type="term" value="C:mitochondrion"/>
    <property type="evidence" value="ECO:0007669"/>
    <property type="project" value="UniProtKB-SubCell"/>
</dbReference>
<dbReference type="InterPro" id="IPR017938">
    <property type="entry name" value="Riboflavin_synthase-like_b-brl"/>
</dbReference>
<dbReference type="EC" id="1.18.1.-" evidence="9"/>
<proteinExistence type="inferred from homology"/>
<comment type="similarity">
    <text evidence="9">Belongs to the NADPH-dependent diflavin oxidoreductase NDOR1 family.</text>
</comment>
<dbReference type="GO" id="GO:0005829">
    <property type="term" value="C:cytosol"/>
    <property type="evidence" value="ECO:0007669"/>
    <property type="project" value="TreeGrafter"/>
</dbReference>
<dbReference type="InterPro" id="IPR001433">
    <property type="entry name" value="OxRdtase_FAD/NAD-bd"/>
</dbReference>
<keyword evidence="4 9" id="KW-0285">Flavoprotein</keyword>
<evidence type="ECO:0000256" key="9">
    <source>
        <dbReference type="HAMAP-Rule" id="MF_03178"/>
    </source>
</evidence>
<dbReference type="OrthoDB" id="1856718at2759"/>
<accession>A0A6A6NXK0</accession>
<comment type="subcellular location">
    <subcellularLocation>
        <location evidence="9">Cytoplasm</location>
    </subcellularLocation>
    <subcellularLocation>
        <location evidence="9">Mitochondrion</location>
    </subcellularLocation>
    <text evidence="9">Relocalizes to mitochondria after H(2)O(2) exposure.</text>
</comment>
<feature type="binding site" evidence="9">
    <location>
        <begin position="399"/>
        <end position="402"/>
    </location>
    <ligand>
        <name>FAD</name>
        <dbReference type="ChEBI" id="CHEBI:57692"/>
    </ligand>
</feature>
<evidence type="ECO:0000256" key="4">
    <source>
        <dbReference type="ARBA" id="ARBA00022630"/>
    </source>
</evidence>
<evidence type="ECO:0000259" key="10">
    <source>
        <dbReference type="PROSITE" id="PS50902"/>
    </source>
</evidence>
<feature type="binding site" evidence="9">
    <location>
        <position position="369"/>
    </location>
    <ligand>
        <name>FAD</name>
        <dbReference type="ChEBI" id="CHEBI:57692"/>
    </ligand>
</feature>
<feature type="binding site" evidence="9">
    <location>
        <begin position="21"/>
        <end position="26"/>
    </location>
    <ligand>
        <name>FMN</name>
        <dbReference type="ChEBI" id="CHEBI:58210"/>
    </ligand>
</feature>
<evidence type="ECO:0000256" key="5">
    <source>
        <dbReference type="ARBA" id="ARBA00022643"/>
    </source>
</evidence>
<dbReference type="InterPro" id="IPR003097">
    <property type="entry name" value="CysJ-like_FAD-binding"/>
</dbReference>
<dbReference type="PRINTS" id="PR00371">
    <property type="entry name" value="FPNCR"/>
</dbReference>
<dbReference type="FunFam" id="3.40.50.80:FF:000030">
    <property type="entry name" value="NADPH-dependent diflavin oxidoreductase 1"/>
    <property type="match status" value="1"/>
</dbReference>
<dbReference type="HAMAP" id="MF_03178">
    <property type="entry name" value="NDOR1"/>
    <property type="match status" value="1"/>
</dbReference>